<evidence type="ECO:0000256" key="2">
    <source>
        <dbReference type="SAM" id="Phobius"/>
    </source>
</evidence>
<evidence type="ECO:0000313" key="4">
    <source>
        <dbReference type="Proteomes" id="UP000001072"/>
    </source>
</evidence>
<dbReference type="VEuPathDB" id="FungiDB:MELLADRAFT_61460"/>
<organism evidence="4">
    <name type="scientific">Melampsora larici-populina (strain 98AG31 / pathotype 3-4-7)</name>
    <name type="common">Poplar leaf rust fungus</name>
    <dbReference type="NCBI Taxonomy" id="747676"/>
    <lineage>
        <taxon>Eukaryota</taxon>
        <taxon>Fungi</taxon>
        <taxon>Dikarya</taxon>
        <taxon>Basidiomycota</taxon>
        <taxon>Pucciniomycotina</taxon>
        <taxon>Pucciniomycetes</taxon>
        <taxon>Pucciniales</taxon>
        <taxon>Melampsoraceae</taxon>
        <taxon>Melampsora</taxon>
    </lineage>
</organism>
<evidence type="ECO:0000313" key="3">
    <source>
        <dbReference type="EMBL" id="EGG09202.1"/>
    </source>
</evidence>
<accession>F4REZ6</accession>
<name>F4REZ6_MELLP</name>
<dbReference type="GeneID" id="18929735"/>
<dbReference type="OrthoDB" id="2514645at2759"/>
<dbReference type="HOGENOM" id="CLU_1124766_0_0_1"/>
<gene>
    <name evidence="3" type="ORF">MELLADRAFT_61460</name>
</gene>
<dbReference type="InParanoid" id="F4REZ6"/>
<dbReference type="KEGG" id="mlr:MELLADRAFT_61460"/>
<protein>
    <submittedName>
        <fullName evidence="3">Uncharacterized protein</fullName>
    </submittedName>
</protein>
<keyword evidence="2" id="KW-0812">Transmembrane</keyword>
<keyword evidence="2" id="KW-0472">Membrane</keyword>
<sequence>MARVETQRPKIIILGVFLNILLATALSTNRFVSKRSSHDQLNHQSKTHNSTDNSTEAYNQTTRSLDSGLSRDTFHGLPPILSGPLVTTGLLTAPVTQASSISDSFGQGLSAFPGFGANMTISVPTTTLSILTATKSDSDYIPYPTSAPSSGSSQSYNSSEVIAQATVVVTVNPPESSPTPVETPPELSTSTQIVWATAPPTVSSPTSPSTGSNTNMSSNSNSIMISSNYLMFICSFTTVLSYIVLFR</sequence>
<proteinExistence type="predicted"/>
<keyword evidence="4" id="KW-1185">Reference proteome</keyword>
<dbReference type="RefSeq" id="XP_007407562.1">
    <property type="nucleotide sequence ID" value="XM_007407500.1"/>
</dbReference>
<dbReference type="AlphaFoldDB" id="F4REZ6"/>
<feature type="compositionally biased region" description="Polar residues" evidence="1">
    <location>
        <begin position="42"/>
        <end position="59"/>
    </location>
</feature>
<feature type="region of interest" description="Disordered" evidence="1">
    <location>
        <begin position="35"/>
        <end position="59"/>
    </location>
</feature>
<dbReference type="Proteomes" id="UP000001072">
    <property type="component" value="Unassembled WGS sequence"/>
</dbReference>
<keyword evidence="2" id="KW-1133">Transmembrane helix</keyword>
<reference evidence="4" key="1">
    <citation type="journal article" date="2011" name="Proc. Natl. Acad. Sci. U.S.A.">
        <title>Obligate biotrophy features unraveled by the genomic analysis of rust fungi.</title>
        <authorList>
            <person name="Duplessis S."/>
            <person name="Cuomo C.A."/>
            <person name="Lin Y.-C."/>
            <person name="Aerts A."/>
            <person name="Tisserant E."/>
            <person name="Veneault-Fourrey C."/>
            <person name="Joly D.L."/>
            <person name="Hacquard S."/>
            <person name="Amselem J."/>
            <person name="Cantarel B.L."/>
            <person name="Chiu R."/>
            <person name="Coutinho P.M."/>
            <person name="Feau N."/>
            <person name="Field M."/>
            <person name="Frey P."/>
            <person name="Gelhaye E."/>
            <person name="Goldberg J."/>
            <person name="Grabherr M.G."/>
            <person name="Kodira C.D."/>
            <person name="Kohler A."/>
            <person name="Kuees U."/>
            <person name="Lindquist E.A."/>
            <person name="Lucas S.M."/>
            <person name="Mago R."/>
            <person name="Mauceli E."/>
            <person name="Morin E."/>
            <person name="Murat C."/>
            <person name="Pangilinan J.L."/>
            <person name="Park R."/>
            <person name="Pearson M."/>
            <person name="Quesneville H."/>
            <person name="Rouhier N."/>
            <person name="Sakthikumar S."/>
            <person name="Salamov A.A."/>
            <person name="Schmutz J."/>
            <person name="Selles B."/>
            <person name="Shapiro H."/>
            <person name="Tanguay P."/>
            <person name="Tuskan G.A."/>
            <person name="Henrissat B."/>
            <person name="Van de Peer Y."/>
            <person name="Rouze P."/>
            <person name="Ellis J.G."/>
            <person name="Dodds P.N."/>
            <person name="Schein J.E."/>
            <person name="Zhong S."/>
            <person name="Hamelin R.C."/>
            <person name="Grigoriev I.V."/>
            <person name="Szabo L.J."/>
            <person name="Martin F."/>
        </authorList>
    </citation>
    <scope>NUCLEOTIDE SEQUENCE [LARGE SCALE GENOMIC DNA]</scope>
    <source>
        <strain evidence="4">98AG31 / pathotype 3-4-7</strain>
    </source>
</reference>
<evidence type="ECO:0000256" key="1">
    <source>
        <dbReference type="SAM" id="MobiDB-lite"/>
    </source>
</evidence>
<feature type="transmembrane region" description="Helical" evidence="2">
    <location>
        <begin position="229"/>
        <end position="246"/>
    </location>
</feature>
<dbReference type="EMBL" id="GL883098">
    <property type="protein sequence ID" value="EGG09202.1"/>
    <property type="molecule type" value="Genomic_DNA"/>
</dbReference>